<evidence type="ECO:0000256" key="3">
    <source>
        <dbReference type="ARBA" id="ARBA00004406"/>
    </source>
</evidence>
<dbReference type="PANTHER" id="PTHR24292">
    <property type="entry name" value="CYTOCHROME P450"/>
    <property type="match status" value="1"/>
</dbReference>
<accession>A0A068F568</accession>
<evidence type="ECO:0000256" key="10">
    <source>
        <dbReference type="ARBA" id="ARBA00023004"/>
    </source>
</evidence>
<organism evidence="16">
    <name type="scientific">Calliphora stygia</name>
    <name type="common">Common brown blowfly</name>
    <dbReference type="NCBI Taxonomy" id="145453"/>
    <lineage>
        <taxon>Eukaryota</taxon>
        <taxon>Metazoa</taxon>
        <taxon>Ecdysozoa</taxon>
        <taxon>Arthropoda</taxon>
        <taxon>Hexapoda</taxon>
        <taxon>Insecta</taxon>
        <taxon>Pterygota</taxon>
        <taxon>Neoptera</taxon>
        <taxon>Endopterygota</taxon>
        <taxon>Diptera</taxon>
        <taxon>Brachycera</taxon>
        <taxon>Muscomorpha</taxon>
        <taxon>Oestroidea</taxon>
        <taxon>Calliphoridae</taxon>
        <taxon>Calliphorinae</taxon>
        <taxon>Calliphora</taxon>
    </lineage>
</organism>
<evidence type="ECO:0000256" key="11">
    <source>
        <dbReference type="ARBA" id="ARBA00023033"/>
    </source>
</evidence>
<dbReference type="PRINTS" id="PR00463">
    <property type="entry name" value="EP450I"/>
</dbReference>
<dbReference type="SUPFAM" id="SSF48264">
    <property type="entry name" value="Cytochrome P450"/>
    <property type="match status" value="1"/>
</dbReference>
<dbReference type="PRINTS" id="PR00385">
    <property type="entry name" value="P450"/>
</dbReference>
<dbReference type="GO" id="GO:0004497">
    <property type="term" value="F:monooxygenase activity"/>
    <property type="evidence" value="ECO:0007669"/>
    <property type="project" value="UniProtKB-KW"/>
</dbReference>
<dbReference type="InterPro" id="IPR050476">
    <property type="entry name" value="Insect_CytP450_Detox"/>
</dbReference>
<evidence type="ECO:0000256" key="4">
    <source>
        <dbReference type="ARBA" id="ARBA00010617"/>
    </source>
</evidence>
<dbReference type="EMBL" id="KJ702224">
    <property type="protein sequence ID" value="AID61378.1"/>
    <property type="molecule type" value="mRNA"/>
</dbReference>
<keyword evidence="7" id="KW-0256">Endoplasmic reticulum</keyword>
<dbReference type="FunFam" id="1.10.630.10:FF:000042">
    <property type="entry name" value="Cytochrome P450"/>
    <property type="match status" value="1"/>
</dbReference>
<evidence type="ECO:0000256" key="7">
    <source>
        <dbReference type="ARBA" id="ARBA00022824"/>
    </source>
</evidence>
<keyword evidence="6 13" id="KW-0479">Metal-binding</keyword>
<keyword evidence="8" id="KW-0492">Microsome</keyword>
<dbReference type="InterPro" id="IPR017972">
    <property type="entry name" value="Cyt_P450_CS"/>
</dbReference>
<dbReference type="PROSITE" id="PS00086">
    <property type="entry name" value="CYTOCHROME_P450"/>
    <property type="match status" value="1"/>
</dbReference>
<evidence type="ECO:0000256" key="14">
    <source>
        <dbReference type="RuleBase" id="RU000461"/>
    </source>
</evidence>
<evidence type="ECO:0000256" key="2">
    <source>
        <dbReference type="ARBA" id="ARBA00004174"/>
    </source>
</evidence>
<gene>
    <name evidence="16" type="primary">Cyp11</name>
</gene>
<keyword evidence="15" id="KW-0812">Transmembrane</keyword>
<feature type="binding site" description="axial binding residue" evidence="13">
    <location>
        <position position="451"/>
    </location>
    <ligand>
        <name>heme</name>
        <dbReference type="ChEBI" id="CHEBI:30413"/>
    </ligand>
    <ligandPart>
        <name>Fe</name>
        <dbReference type="ChEBI" id="CHEBI:18248"/>
    </ligandPart>
</feature>
<evidence type="ECO:0000256" key="15">
    <source>
        <dbReference type="SAM" id="Phobius"/>
    </source>
</evidence>
<evidence type="ECO:0000256" key="8">
    <source>
        <dbReference type="ARBA" id="ARBA00022848"/>
    </source>
</evidence>
<dbReference type="Gene3D" id="1.10.630.10">
    <property type="entry name" value="Cytochrome P450"/>
    <property type="match status" value="1"/>
</dbReference>
<proteinExistence type="evidence at transcript level"/>
<dbReference type="PANTHER" id="PTHR24292:SF100">
    <property type="entry name" value="CYTOCHROME P450 6A16, ISOFORM B-RELATED"/>
    <property type="match status" value="1"/>
</dbReference>
<keyword evidence="5 13" id="KW-0349">Heme</keyword>
<keyword evidence="11 14" id="KW-0503">Monooxygenase</keyword>
<dbReference type="GO" id="GO:0020037">
    <property type="term" value="F:heme binding"/>
    <property type="evidence" value="ECO:0007669"/>
    <property type="project" value="InterPro"/>
</dbReference>
<feature type="transmembrane region" description="Helical" evidence="15">
    <location>
        <begin position="6"/>
        <end position="22"/>
    </location>
</feature>
<dbReference type="InterPro" id="IPR002401">
    <property type="entry name" value="Cyt_P450_E_grp-I"/>
</dbReference>
<comment type="subcellular location">
    <subcellularLocation>
        <location evidence="3">Endoplasmic reticulum membrane</location>
        <topology evidence="3">Peripheral membrane protein</topology>
    </subcellularLocation>
    <subcellularLocation>
        <location evidence="2">Microsome membrane</location>
        <topology evidence="2">Peripheral membrane protein</topology>
    </subcellularLocation>
</comment>
<keyword evidence="10 13" id="KW-0408">Iron</keyword>
<evidence type="ECO:0000313" key="16">
    <source>
        <dbReference type="EMBL" id="AID61378.1"/>
    </source>
</evidence>
<keyword evidence="15" id="KW-1133">Transmembrane helix</keyword>
<evidence type="ECO:0000256" key="9">
    <source>
        <dbReference type="ARBA" id="ARBA00023002"/>
    </source>
</evidence>
<dbReference type="CDD" id="cd11056">
    <property type="entry name" value="CYP6-like"/>
    <property type="match status" value="1"/>
</dbReference>
<reference evidence="16" key="1">
    <citation type="journal article" date="2015" name="BMC Genomics">
        <title>Chemosensory genes identified in the antennal transcriptome of the blowfly Calliphora stygia.</title>
        <authorList>
            <person name="Leitch O.J."/>
            <person name="Papanicolaou A."/>
            <person name="Lennard C."/>
            <person name="Kirkbride K.P."/>
            <person name="Anderson A."/>
        </authorList>
    </citation>
    <scope>NUCLEOTIDE SEQUENCE</scope>
</reference>
<evidence type="ECO:0000256" key="5">
    <source>
        <dbReference type="ARBA" id="ARBA00022617"/>
    </source>
</evidence>
<keyword evidence="12 15" id="KW-0472">Membrane</keyword>
<dbReference type="Pfam" id="PF00067">
    <property type="entry name" value="p450"/>
    <property type="match status" value="1"/>
</dbReference>
<dbReference type="InterPro" id="IPR001128">
    <property type="entry name" value="Cyt_P450"/>
</dbReference>
<evidence type="ECO:0000256" key="1">
    <source>
        <dbReference type="ARBA" id="ARBA00001971"/>
    </source>
</evidence>
<evidence type="ECO:0000256" key="12">
    <source>
        <dbReference type="ARBA" id="ARBA00023136"/>
    </source>
</evidence>
<dbReference type="GO" id="GO:0005789">
    <property type="term" value="C:endoplasmic reticulum membrane"/>
    <property type="evidence" value="ECO:0007669"/>
    <property type="project" value="UniProtKB-SubCell"/>
</dbReference>
<dbReference type="InterPro" id="IPR036396">
    <property type="entry name" value="Cyt_P450_sf"/>
</dbReference>
<evidence type="ECO:0000256" key="6">
    <source>
        <dbReference type="ARBA" id="ARBA00022723"/>
    </source>
</evidence>
<comment type="similarity">
    <text evidence="4 14">Belongs to the cytochrome P450 family.</text>
</comment>
<dbReference type="GO" id="GO:0016705">
    <property type="term" value="F:oxidoreductase activity, acting on paired donors, with incorporation or reduction of molecular oxygen"/>
    <property type="evidence" value="ECO:0007669"/>
    <property type="project" value="InterPro"/>
</dbReference>
<dbReference type="AlphaFoldDB" id="A0A068F568"/>
<sequence length="506" mass="59008">MFVFPVLLTVIVGLLSYIIWWYHKRLVYWSEQGIAYEKPHWLWGNFKGLMSQFNFHDMCHKYYRKFKGTGPFAGFYFASKPTVFVLDPKLIQHILIKDFSNFTDHGFYYNEEDDPLTGQLFLLDGLKWKNMRNKLSPTFTSGKMKHMFPIILDIGEEFIEVMAQEIKEHKNIIEIKDLTGRFTTDVIGTCAFGIDCNSLKEPHTEFRVMGKRAIKEQRHGLLANGLMQNFPDMARRLHVKQIPDDIEKFYINLVKQTVEYREQNNVRRNDLMDTLIDLKNKKLIQSEHGEELSNLTLNQIAAQAFVFFNAGFETSSTTMSFALYELAKNPEIQEKARMEIDEVLENYQQKFTYESMKEMKYLNQIISETLRLYTVLPMISRTALSDYVVPGHPNYVIKKGMNVSIPACSIHRDPDYYSKPDDFNPDHFADDVVAQRESCVYLPFGEGPRNCIGMRFGKMQTVIGLVMLLRNFKFSVCDQTEIPLSYDKKSFMLATEKGIYLKVETI</sequence>
<dbReference type="GO" id="GO:0005506">
    <property type="term" value="F:iron ion binding"/>
    <property type="evidence" value="ECO:0007669"/>
    <property type="project" value="InterPro"/>
</dbReference>
<evidence type="ECO:0000256" key="13">
    <source>
        <dbReference type="PIRSR" id="PIRSR602401-1"/>
    </source>
</evidence>
<name>A0A068F568_CALSG</name>
<keyword evidence="9 14" id="KW-0560">Oxidoreductase</keyword>
<comment type="cofactor">
    <cofactor evidence="1 13">
        <name>heme</name>
        <dbReference type="ChEBI" id="CHEBI:30413"/>
    </cofactor>
</comment>
<protein>
    <submittedName>
        <fullName evidence="16">Cytochrome P450</fullName>
    </submittedName>
</protein>